<evidence type="ECO:0000313" key="3">
    <source>
        <dbReference type="EMBL" id="CAK9203001.1"/>
    </source>
</evidence>
<dbReference type="InterPro" id="IPR029058">
    <property type="entry name" value="AB_hydrolase_fold"/>
</dbReference>
<dbReference type="PANTHER" id="PTHR45856:SF21">
    <property type="entry name" value="FUNGAL LIPASE-LIKE DOMAIN-CONTAINING PROTEIN"/>
    <property type="match status" value="1"/>
</dbReference>
<organism evidence="3 4">
    <name type="scientific">Sphagnum troendelagicum</name>
    <dbReference type="NCBI Taxonomy" id="128251"/>
    <lineage>
        <taxon>Eukaryota</taxon>
        <taxon>Viridiplantae</taxon>
        <taxon>Streptophyta</taxon>
        <taxon>Embryophyta</taxon>
        <taxon>Bryophyta</taxon>
        <taxon>Sphagnophytina</taxon>
        <taxon>Sphagnopsida</taxon>
        <taxon>Sphagnales</taxon>
        <taxon>Sphagnaceae</taxon>
        <taxon>Sphagnum</taxon>
    </lineage>
</organism>
<evidence type="ECO:0000259" key="2">
    <source>
        <dbReference type="Pfam" id="PF01926"/>
    </source>
</evidence>
<keyword evidence="4" id="KW-1185">Reference proteome</keyword>
<evidence type="ECO:0000313" key="4">
    <source>
        <dbReference type="Proteomes" id="UP001497512"/>
    </source>
</evidence>
<dbReference type="SUPFAM" id="SSF53474">
    <property type="entry name" value="alpha/beta-Hydrolases"/>
    <property type="match status" value="1"/>
</dbReference>
<evidence type="ECO:0000259" key="1">
    <source>
        <dbReference type="Pfam" id="PF01764"/>
    </source>
</evidence>
<dbReference type="Proteomes" id="UP001497512">
    <property type="component" value="Chromosome 14"/>
</dbReference>
<dbReference type="Pfam" id="PF01926">
    <property type="entry name" value="MMR_HSR1"/>
    <property type="match status" value="1"/>
</dbReference>
<dbReference type="SUPFAM" id="SSF52540">
    <property type="entry name" value="P-loop containing nucleoside triphosphate hydrolases"/>
    <property type="match status" value="1"/>
</dbReference>
<dbReference type="CDD" id="cd00882">
    <property type="entry name" value="Ras_like_GTPase"/>
    <property type="match status" value="1"/>
</dbReference>
<gene>
    <name evidence="3" type="ORF">CSSPTR1EN2_LOCUS6668</name>
</gene>
<feature type="domain" description="Fungal lipase-type" evidence="1">
    <location>
        <begin position="80"/>
        <end position="200"/>
    </location>
</feature>
<dbReference type="InterPro" id="IPR002921">
    <property type="entry name" value="Fungal_lipase-type"/>
</dbReference>
<proteinExistence type="predicted"/>
<dbReference type="Gene3D" id="3.40.50.1820">
    <property type="entry name" value="alpha/beta hydrolase"/>
    <property type="match status" value="1"/>
</dbReference>
<dbReference type="InterPro" id="IPR027417">
    <property type="entry name" value="P-loop_NTPase"/>
</dbReference>
<evidence type="ECO:0008006" key="5">
    <source>
        <dbReference type="Google" id="ProtNLM"/>
    </source>
</evidence>
<sequence length="865" mass="97300">MSSNSIPLGCPDSTLSRDDLFRALFCAQAVYEDVAGAEVLLRETQRGNPSVKFQKIHMSVEDKISDGQKFLVAHAEDAIFIAFRGTATRKDMASDLRIDNHHQFGGSFHAGFSKRANDFLHVRDETLASNPVWELIYWSEKRIVFCGHSLGGAVAHMVLLLILLEGTGYTTSWLLKTFNENEHIKWRFINIVNQSDPVPRLLHDIQNTVKEITRDFEEWIPHRQPASWRTTGALIGQCIDAYDESSAVKFVTVAALGNPWGDKKIRYIQHCVNDESEKMQKKLGEVKLGTVDMQFHDIASYRSVMAATSLIDGPKIRSSVAEPQDEVNLVVSTPAPTITSARIKYAQGSRRTITITGTNLLFLRELVSLNGKEPWQTFERGDDKLVILEPSKSAAETALTLVVIVKTAFGQADQVVEEVPSLLAEQTTTSVSKSHSKIVECMVLKGRFGVMPSDDHLERLDKIIQCAPKHQSEMLSTTMKQRISEGDGSSRKIERANNMVQAVTSFLTDPTVVPYEETIGRITRILLYGTAARLEPIMPRTSAALTRHLIARKVAQSAMLAKSGASQRHQVLDYANMLWVACGVASEWSTSHSTLNVQECSDVTLLEQELQKQVQSSEEFLDLIKTVNDFDLCKTSPNIESMFLKHADPVTQMTFLKKIKIVVDTRSLFKEVVMETQFWGILGAEDVGKSTFIKKALQRFENTENLPKCGTDNHTTDVTLHKLNSIWLVDFPGGNGLGAYGGKWEQFAELPGSCVLLLDFNNDIKAEQLEMYEKMKKRLDTGHIKVVFNKVDQKFSARDFRENKVTADYFNKQRENTDQKLKCGKENIYYVCLDPDPEEEKFPKLKEVGILGFEELFDELRISVQ</sequence>
<accession>A0ABP0TR63</accession>
<dbReference type="Gene3D" id="3.40.50.300">
    <property type="entry name" value="P-loop containing nucleotide triphosphate hydrolases"/>
    <property type="match status" value="1"/>
</dbReference>
<feature type="domain" description="G" evidence="2">
    <location>
        <begin position="680"/>
        <end position="790"/>
    </location>
</feature>
<dbReference type="InterPro" id="IPR051218">
    <property type="entry name" value="Sec_MonoDiacylglyc_Lipase"/>
</dbReference>
<dbReference type="InterPro" id="IPR006073">
    <property type="entry name" value="GTP-bd"/>
</dbReference>
<reference evidence="3" key="1">
    <citation type="submission" date="2024-02" db="EMBL/GenBank/DDBJ databases">
        <authorList>
            <consortium name="ELIXIR-Norway"/>
            <consortium name="Elixir Norway"/>
        </authorList>
    </citation>
    <scope>NUCLEOTIDE SEQUENCE</scope>
</reference>
<dbReference type="EMBL" id="OZ019906">
    <property type="protein sequence ID" value="CAK9203001.1"/>
    <property type="molecule type" value="Genomic_DNA"/>
</dbReference>
<dbReference type="PANTHER" id="PTHR45856">
    <property type="entry name" value="ALPHA/BETA-HYDROLASES SUPERFAMILY PROTEIN"/>
    <property type="match status" value="1"/>
</dbReference>
<dbReference type="Pfam" id="PF01764">
    <property type="entry name" value="Lipase_3"/>
    <property type="match status" value="1"/>
</dbReference>
<dbReference type="CDD" id="cd00519">
    <property type="entry name" value="Lipase_3"/>
    <property type="match status" value="1"/>
</dbReference>
<protein>
    <recommendedName>
        <fullName evidence="5">Fungal lipase-like domain-containing protein</fullName>
    </recommendedName>
</protein>
<name>A0ABP0TR63_9BRYO</name>